<dbReference type="InterPro" id="IPR006640">
    <property type="entry name" value="SprT-like_domain"/>
</dbReference>
<reference evidence="2 3" key="1">
    <citation type="submission" date="2017-07" db="EMBL/GenBank/DDBJ databases">
        <title>Shotgun whole genome sequences of three halophilic bacterial isolates.</title>
        <authorList>
            <person name="Pozzo T."/>
            <person name="Higdon S.M."/>
            <person name="Quillaguaman J."/>
        </authorList>
    </citation>
    <scope>NUCLEOTIDE SEQUENCE [LARGE SCALE GENOMIC DNA]</scope>
    <source>
        <strain evidence="2 3">BU-1</strain>
    </source>
</reference>
<dbReference type="Pfam" id="PF10263">
    <property type="entry name" value="SprT-like"/>
    <property type="match status" value="1"/>
</dbReference>
<dbReference type="AlphaFoldDB" id="A0A265EAS3"/>
<feature type="domain" description="SprT-like" evidence="1">
    <location>
        <begin position="4"/>
        <end position="153"/>
    </location>
</feature>
<dbReference type="SMART" id="SM00731">
    <property type="entry name" value="SprT"/>
    <property type="match status" value="1"/>
</dbReference>
<dbReference type="Proteomes" id="UP000216682">
    <property type="component" value="Unassembled WGS sequence"/>
</dbReference>
<evidence type="ECO:0000313" key="3">
    <source>
        <dbReference type="Proteomes" id="UP000216682"/>
    </source>
</evidence>
<accession>A0A265EAS3</accession>
<name>A0A265EAS3_9STAP</name>
<dbReference type="RefSeq" id="WP_094906050.1">
    <property type="nucleotide sequence ID" value="NZ_NPEZ01000001.1"/>
</dbReference>
<organism evidence="2 3">
    <name type="scientific">Salinicoccus roseus</name>
    <dbReference type="NCBI Taxonomy" id="45670"/>
    <lineage>
        <taxon>Bacteria</taxon>
        <taxon>Bacillati</taxon>
        <taxon>Bacillota</taxon>
        <taxon>Bacilli</taxon>
        <taxon>Bacillales</taxon>
        <taxon>Staphylococcaceae</taxon>
        <taxon>Salinicoccus</taxon>
    </lineage>
</organism>
<gene>
    <name evidence="2" type="ORF">CFN03_03000</name>
</gene>
<evidence type="ECO:0000259" key="1">
    <source>
        <dbReference type="SMART" id="SM00731"/>
    </source>
</evidence>
<comment type="caution">
    <text evidence="2">The sequence shown here is derived from an EMBL/GenBank/DDBJ whole genome shotgun (WGS) entry which is preliminary data.</text>
</comment>
<protein>
    <submittedName>
        <fullName evidence="2">SprT domain-containing protein</fullName>
    </submittedName>
</protein>
<evidence type="ECO:0000313" key="2">
    <source>
        <dbReference type="EMBL" id="OZT78672.1"/>
    </source>
</evidence>
<dbReference type="GO" id="GO:0006950">
    <property type="term" value="P:response to stress"/>
    <property type="evidence" value="ECO:0007669"/>
    <property type="project" value="UniProtKB-ARBA"/>
</dbReference>
<sequence>MEQIQLEQHADTFLRREFGMPLDIPIRISKRMKSKLGAFRIKYIRGKPQDKEMEIVMSHAFIRNNPAETILDVLYHECIHYALFAKNQPYRDSDATFIRTLDRLGISRTRTHMYRGESHLYECRECGYQFSRNMKGYEKRYICRRCRGRFKYVGTVEKNRV</sequence>
<dbReference type="EMBL" id="NPEZ01000001">
    <property type="protein sequence ID" value="OZT78672.1"/>
    <property type="molecule type" value="Genomic_DNA"/>
</dbReference>
<proteinExistence type="predicted"/>